<accession>X1FA15</accession>
<gene>
    <name evidence="1" type="ORF">S01H4_67008</name>
</gene>
<organism evidence="1">
    <name type="scientific">marine sediment metagenome</name>
    <dbReference type="NCBI Taxonomy" id="412755"/>
    <lineage>
        <taxon>unclassified sequences</taxon>
        <taxon>metagenomes</taxon>
        <taxon>ecological metagenomes</taxon>
    </lineage>
</organism>
<reference evidence="1" key="1">
    <citation type="journal article" date="2014" name="Front. Microbiol.">
        <title>High frequency of phylogenetically diverse reductive dehalogenase-homologous genes in deep subseafloor sedimentary metagenomes.</title>
        <authorList>
            <person name="Kawai M."/>
            <person name="Futagami T."/>
            <person name="Toyoda A."/>
            <person name="Takaki Y."/>
            <person name="Nishi S."/>
            <person name="Hori S."/>
            <person name="Arai W."/>
            <person name="Tsubouchi T."/>
            <person name="Morono Y."/>
            <person name="Uchiyama I."/>
            <person name="Ito T."/>
            <person name="Fujiyama A."/>
            <person name="Inagaki F."/>
            <person name="Takami H."/>
        </authorList>
    </citation>
    <scope>NUCLEOTIDE SEQUENCE</scope>
    <source>
        <strain evidence="1">Expedition CK06-06</strain>
    </source>
</reference>
<sequence>NPDGESDRGWQIADRGTDGSPLQLVEYFDNHVVEEETRQDDLYYVDCGVVY</sequence>
<dbReference type="AlphaFoldDB" id="X1FA15"/>
<evidence type="ECO:0000313" key="1">
    <source>
        <dbReference type="EMBL" id="GAH29400.1"/>
    </source>
</evidence>
<protein>
    <submittedName>
        <fullName evidence="1">Uncharacterized protein</fullName>
    </submittedName>
</protein>
<feature type="non-terminal residue" evidence="1">
    <location>
        <position position="51"/>
    </location>
</feature>
<proteinExistence type="predicted"/>
<comment type="caution">
    <text evidence="1">The sequence shown here is derived from an EMBL/GenBank/DDBJ whole genome shotgun (WGS) entry which is preliminary data.</text>
</comment>
<dbReference type="EMBL" id="BART01041842">
    <property type="protein sequence ID" value="GAH29400.1"/>
    <property type="molecule type" value="Genomic_DNA"/>
</dbReference>
<name>X1FA15_9ZZZZ</name>
<feature type="non-terminal residue" evidence="1">
    <location>
        <position position="1"/>
    </location>
</feature>